<proteinExistence type="predicted"/>
<keyword evidence="3" id="KW-1185">Reference proteome</keyword>
<evidence type="ECO:0000313" key="3">
    <source>
        <dbReference type="Proteomes" id="UP000594463"/>
    </source>
</evidence>
<dbReference type="Gene3D" id="3.30.70.100">
    <property type="match status" value="2"/>
</dbReference>
<gene>
    <name evidence="2" type="ORF">RT761_00634</name>
</gene>
<organism evidence="2 3">
    <name type="scientific">Atribacter laminatus</name>
    <dbReference type="NCBI Taxonomy" id="2847778"/>
    <lineage>
        <taxon>Bacteria</taxon>
        <taxon>Pseudomonadati</taxon>
        <taxon>Atribacterota</taxon>
        <taxon>Atribacteria</taxon>
        <taxon>Atribacterales</taxon>
        <taxon>Atribacteraceae</taxon>
        <taxon>Atribacter</taxon>
    </lineage>
</organism>
<dbReference type="PANTHER" id="PTHR33336">
    <property type="entry name" value="QUINOL MONOOXYGENASE YGIN-RELATED"/>
    <property type="match status" value="1"/>
</dbReference>
<dbReference type="Proteomes" id="UP000594463">
    <property type="component" value="Chromosome"/>
</dbReference>
<dbReference type="Pfam" id="PF03992">
    <property type="entry name" value="ABM"/>
    <property type="match status" value="2"/>
</dbReference>
<sequence>MPKTNHIGDDKELVVLSLNHIKEGSEERARKALVDLVPLTNREPSCLFYQMHVNVGTEDNNYMVENPRFYMFYEIWRSRADWDKHMDMPYLQGWKNIAGDVCESWELYIWERVKLPTCPIFRGGDLINPKDKYTLLAMVDVKEDCEDRAWKEMLALVPYTHTEPGCISYEMHVNLDMDNMTANPRKIMYYENWYDYKVWKHEHMKADYLVRWFDMSPKVTHKIDLTGWKVIDHELTASGKEK</sequence>
<dbReference type="RefSeq" id="WP_218112633.1">
    <property type="nucleotide sequence ID" value="NZ_CP065383.1"/>
</dbReference>
<dbReference type="GO" id="GO:0003824">
    <property type="term" value="F:catalytic activity"/>
    <property type="evidence" value="ECO:0007669"/>
    <property type="project" value="TreeGrafter"/>
</dbReference>
<reference evidence="2 3" key="1">
    <citation type="journal article" date="2021" name="Nat. Commun.">
        <title>Isolation of a member of the candidate phylum Atribacteria reveals a unique cell membrane structure.</title>
        <authorList>
            <person name="Taiki K."/>
            <person name="Nobu M.K."/>
            <person name="Kusada H."/>
            <person name="Meng X.-Y."/>
            <person name="Hosoki N."/>
            <person name="Uematsu K."/>
            <person name="Yoshioka H."/>
            <person name="Kamagata Y."/>
            <person name="Tamaki H."/>
        </authorList>
    </citation>
    <scope>NUCLEOTIDE SEQUENCE [LARGE SCALE GENOMIC DNA]</scope>
    <source>
        <strain evidence="2 3">RT761</strain>
    </source>
</reference>
<dbReference type="PROSITE" id="PS51725">
    <property type="entry name" value="ABM"/>
    <property type="match status" value="1"/>
</dbReference>
<evidence type="ECO:0000313" key="2">
    <source>
        <dbReference type="EMBL" id="QPM67431.1"/>
    </source>
</evidence>
<dbReference type="InterPro" id="IPR050744">
    <property type="entry name" value="AI-2_Isomerase_LsrG"/>
</dbReference>
<feature type="domain" description="ABM" evidence="1">
    <location>
        <begin position="13"/>
        <end position="114"/>
    </location>
</feature>
<dbReference type="InterPro" id="IPR007138">
    <property type="entry name" value="ABM_dom"/>
</dbReference>
<evidence type="ECO:0000259" key="1">
    <source>
        <dbReference type="PROSITE" id="PS51725"/>
    </source>
</evidence>
<dbReference type="EMBL" id="CP065383">
    <property type="protein sequence ID" value="QPM67431.1"/>
    <property type="molecule type" value="Genomic_DNA"/>
</dbReference>
<dbReference type="AlphaFoldDB" id="A0A7T1AK67"/>
<dbReference type="KEGG" id="alam:RT761_00634"/>
<dbReference type="InterPro" id="IPR011008">
    <property type="entry name" value="Dimeric_a/b-barrel"/>
</dbReference>
<accession>A0A7T1AK67</accession>
<dbReference type="SUPFAM" id="SSF54909">
    <property type="entry name" value="Dimeric alpha+beta barrel"/>
    <property type="match status" value="2"/>
</dbReference>
<dbReference type="PANTHER" id="PTHR33336:SF3">
    <property type="entry name" value="ABM DOMAIN-CONTAINING PROTEIN"/>
    <property type="match status" value="1"/>
</dbReference>
<protein>
    <recommendedName>
        <fullName evidence="1">ABM domain-containing protein</fullName>
    </recommendedName>
</protein>
<name>A0A7T1AK67_ATRLM</name>